<dbReference type="RefSeq" id="WP_345710677.1">
    <property type="nucleotide sequence ID" value="NZ_BAABIL010000048.1"/>
</dbReference>
<evidence type="ECO:0000313" key="9">
    <source>
        <dbReference type="EMBL" id="GAA4964326.1"/>
    </source>
</evidence>
<evidence type="ECO:0000313" key="10">
    <source>
        <dbReference type="Proteomes" id="UP001501195"/>
    </source>
</evidence>
<keyword evidence="7 8" id="KW-0472">Membrane</keyword>
<feature type="transmembrane region" description="Helical" evidence="8">
    <location>
        <begin position="113"/>
        <end position="131"/>
    </location>
</feature>
<comment type="similarity">
    <text evidence="2 8">Belongs to the 4-toluene sulfonate uptake permease (TSUP) (TC 2.A.102) family.</text>
</comment>
<comment type="subcellular location">
    <subcellularLocation>
        <location evidence="1 8">Cell membrane</location>
        <topology evidence="1 8">Multi-pass membrane protein</topology>
    </subcellularLocation>
</comment>
<feature type="transmembrane region" description="Helical" evidence="8">
    <location>
        <begin position="243"/>
        <end position="261"/>
    </location>
</feature>
<dbReference type="PANTHER" id="PTHR30269:SF0">
    <property type="entry name" value="MEMBRANE TRANSPORTER PROTEIN YFCA-RELATED"/>
    <property type="match status" value="1"/>
</dbReference>
<evidence type="ECO:0000256" key="7">
    <source>
        <dbReference type="ARBA" id="ARBA00023136"/>
    </source>
</evidence>
<keyword evidence="5 8" id="KW-0812">Transmembrane</keyword>
<dbReference type="InterPro" id="IPR002781">
    <property type="entry name" value="TM_pro_TauE-like"/>
</dbReference>
<comment type="caution">
    <text evidence="9">The sequence shown here is derived from an EMBL/GenBank/DDBJ whole genome shotgun (WGS) entry which is preliminary data.</text>
</comment>
<evidence type="ECO:0000256" key="2">
    <source>
        <dbReference type="ARBA" id="ARBA00009142"/>
    </source>
</evidence>
<dbReference type="PANTHER" id="PTHR30269">
    <property type="entry name" value="TRANSMEMBRANE PROTEIN YFCA"/>
    <property type="match status" value="1"/>
</dbReference>
<proteinExistence type="inferred from homology"/>
<dbReference type="InterPro" id="IPR052017">
    <property type="entry name" value="TSUP"/>
</dbReference>
<dbReference type="Pfam" id="PF01925">
    <property type="entry name" value="TauE"/>
    <property type="match status" value="1"/>
</dbReference>
<sequence>MLRTAEAATTLASLGLTTVALLVLAAFLAGWVDAVVGGGGLVQLPALLLVPGMDPVQALATNKLAGAMGTGTSAATYYRRVHPSLRTALPTAAVAALGAAGGALCAAAVPAGVLTPVILVALVLVAAYTLLKPDLGSVTALRFSGHRHTVVAALTGGVIGFYDGIAGPGTGAFLVFALVGLLGYAFLAASATAKIVNLATNLGALAVFTAHGSVLWGLGLVMGSANLLGGWLGARTAVSAGSRFVRTVFLLVVAVLVVRLGRQVLHG</sequence>
<evidence type="ECO:0000256" key="4">
    <source>
        <dbReference type="ARBA" id="ARBA00022475"/>
    </source>
</evidence>
<gene>
    <name evidence="9" type="ORF">GCM10023225_04330</name>
</gene>
<evidence type="ECO:0000256" key="3">
    <source>
        <dbReference type="ARBA" id="ARBA00022448"/>
    </source>
</evidence>
<evidence type="ECO:0000256" key="6">
    <source>
        <dbReference type="ARBA" id="ARBA00022989"/>
    </source>
</evidence>
<evidence type="ECO:0000256" key="1">
    <source>
        <dbReference type="ARBA" id="ARBA00004651"/>
    </source>
</evidence>
<keyword evidence="4 8" id="KW-1003">Cell membrane</keyword>
<feature type="transmembrane region" description="Helical" evidence="8">
    <location>
        <begin position="87"/>
        <end position="106"/>
    </location>
</feature>
<keyword evidence="3" id="KW-0813">Transport</keyword>
<evidence type="ECO:0000256" key="8">
    <source>
        <dbReference type="RuleBase" id="RU363041"/>
    </source>
</evidence>
<accession>A0ABP9H8Y6</accession>
<keyword evidence="10" id="KW-1185">Reference proteome</keyword>
<reference evidence="10" key="1">
    <citation type="journal article" date="2019" name="Int. J. Syst. Evol. Microbiol.">
        <title>The Global Catalogue of Microorganisms (GCM) 10K type strain sequencing project: providing services to taxonomists for standard genome sequencing and annotation.</title>
        <authorList>
            <consortium name="The Broad Institute Genomics Platform"/>
            <consortium name="The Broad Institute Genome Sequencing Center for Infectious Disease"/>
            <person name="Wu L."/>
            <person name="Ma J."/>
        </authorList>
    </citation>
    <scope>NUCLEOTIDE SEQUENCE [LARGE SCALE GENOMIC DNA]</scope>
    <source>
        <strain evidence="10">JCM 18126</strain>
    </source>
</reference>
<name>A0ABP9H8Y6_9ACTN</name>
<dbReference type="EMBL" id="BAABIL010000048">
    <property type="protein sequence ID" value="GAA4964326.1"/>
    <property type="molecule type" value="Genomic_DNA"/>
</dbReference>
<protein>
    <recommendedName>
        <fullName evidence="8">Probable membrane transporter protein</fullName>
    </recommendedName>
</protein>
<organism evidence="9 10">
    <name type="scientific">Kineococcus glutinatus</name>
    <dbReference type="NCBI Taxonomy" id="1070872"/>
    <lineage>
        <taxon>Bacteria</taxon>
        <taxon>Bacillati</taxon>
        <taxon>Actinomycetota</taxon>
        <taxon>Actinomycetes</taxon>
        <taxon>Kineosporiales</taxon>
        <taxon>Kineosporiaceae</taxon>
        <taxon>Kineococcus</taxon>
    </lineage>
</organism>
<dbReference type="Proteomes" id="UP001501195">
    <property type="component" value="Unassembled WGS sequence"/>
</dbReference>
<feature type="transmembrane region" description="Helical" evidence="8">
    <location>
        <begin position="171"/>
        <end position="190"/>
    </location>
</feature>
<feature type="transmembrane region" description="Helical" evidence="8">
    <location>
        <begin position="202"/>
        <end position="223"/>
    </location>
</feature>
<evidence type="ECO:0000256" key="5">
    <source>
        <dbReference type="ARBA" id="ARBA00022692"/>
    </source>
</evidence>
<keyword evidence="6 8" id="KW-1133">Transmembrane helix</keyword>